<protein>
    <recommendedName>
        <fullName evidence="1">FAR1 domain-containing protein</fullName>
    </recommendedName>
</protein>
<keyword evidence="3" id="KW-1185">Reference proteome</keyword>
<gene>
    <name evidence="2" type="ORF">GQ55_4G194800</name>
</gene>
<dbReference type="InterPro" id="IPR004330">
    <property type="entry name" value="FAR1_DNA_bnd_dom"/>
</dbReference>
<feature type="domain" description="FAR1" evidence="1">
    <location>
        <begin position="36"/>
        <end position="116"/>
    </location>
</feature>
<dbReference type="OrthoDB" id="681107at2759"/>
<proteinExistence type="predicted"/>
<name>A0A2T7DZ13_9POAL</name>
<organism evidence="2 3">
    <name type="scientific">Panicum hallii var. hallii</name>
    <dbReference type="NCBI Taxonomy" id="1504633"/>
    <lineage>
        <taxon>Eukaryota</taxon>
        <taxon>Viridiplantae</taxon>
        <taxon>Streptophyta</taxon>
        <taxon>Embryophyta</taxon>
        <taxon>Tracheophyta</taxon>
        <taxon>Spermatophyta</taxon>
        <taxon>Magnoliopsida</taxon>
        <taxon>Liliopsida</taxon>
        <taxon>Poales</taxon>
        <taxon>Poaceae</taxon>
        <taxon>PACMAD clade</taxon>
        <taxon>Panicoideae</taxon>
        <taxon>Panicodae</taxon>
        <taxon>Paniceae</taxon>
        <taxon>Panicinae</taxon>
        <taxon>Panicum</taxon>
        <taxon>Panicum sect. Panicum</taxon>
    </lineage>
</organism>
<dbReference type="STRING" id="1504633.A0A2T7DZ13"/>
<accession>A0A2T7DZ13</accession>
<dbReference type="Gramene" id="PUZ60821">
    <property type="protein sequence ID" value="PUZ60821"/>
    <property type="gene ID" value="GQ55_4G194800"/>
</dbReference>
<dbReference type="Pfam" id="PF03101">
    <property type="entry name" value="FAR1"/>
    <property type="match status" value="1"/>
</dbReference>
<dbReference type="PANTHER" id="PTHR47482">
    <property type="entry name" value="OS11G0632001 PROTEIN"/>
    <property type="match status" value="1"/>
</dbReference>
<dbReference type="Proteomes" id="UP000244336">
    <property type="component" value="Chromosome 4"/>
</dbReference>
<dbReference type="PANTHER" id="PTHR47482:SF5">
    <property type="entry name" value="FAR1 DOMAIN-CONTAINING PROTEIN"/>
    <property type="match status" value="1"/>
</dbReference>
<sequence length="192" mass="21883">MCPIEIALRNAPYRKTMYIFDPILGLTFDSEDEAYEFYNLYSWEVGFGIKRDSTAANRKTDFQTMRDLRCLCSGNAGGCEYISKRTGCKAMIRLLCSEDDGWYISRHVAEHNHPLSQLCGEKKEWFSHGRLDVRAKDMVRYLRENNVSLTKVHCIMGSMFGSMEDQCAAMASAISSVWVDAKHLLSGSFSTR</sequence>
<reference evidence="2 3" key="1">
    <citation type="submission" date="2018-04" db="EMBL/GenBank/DDBJ databases">
        <title>WGS assembly of Panicum hallii var. hallii HAL2.</title>
        <authorList>
            <person name="Lovell J."/>
            <person name="Jenkins J."/>
            <person name="Lowry D."/>
            <person name="Mamidi S."/>
            <person name="Sreedasyam A."/>
            <person name="Weng X."/>
            <person name="Barry K."/>
            <person name="Bonette J."/>
            <person name="Campitelli B."/>
            <person name="Daum C."/>
            <person name="Gordon S."/>
            <person name="Gould B."/>
            <person name="Lipzen A."/>
            <person name="MacQueen A."/>
            <person name="Palacio-Mejia J."/>
            <person name="Plott C."/>
            <person name="Shakirov E."/>
            <person name="Shu S."/>
            <person name="Yoshinaga Y."/>
            <person name="Zane M."/>
            <person name="Rokhsar D."/>
            <person name="Grimwood J."/>
            <person name="Schmutz J."/>
            <person name="Juenger T."/>
        </authorList>
    </citation>
    <scope>NUCLEOTIDE SEQUENCE [LARGE SCALE GENOMIC DNA]</scope>
    <source>
        <strain evidence="3">cv. HAL2</strain>
    </source>
</reference>
<evidence type="ECO:0000313" key="2">
    <source>
        <dbReference type="EMBL" id="PUZ60821.1"/>
    </source>
</evidence>
<dbReference type="EMBL" id="CM009752">
    <property type="protein sequence ID" value="PUZ60821.1"/>
    <property type="molecule type" value="Genomic_DNA"/>
</dbReference>
<evidence type="ECO:0000313" key="3">
    <source>
        <dbReference type="Proteomes" id="UP000244336"/>
    </source>
</evidence>
<evidence type="ECO:0000259" key="1">
    <source>
        <dbReference type="Pfam" id="PF03101"/>
    </source>
</evidence>
<dbReference type="AlphaFoldDB" id="A0A2T7DZ13"/>